<evidence type="ECO:0000256" key="2">
    <source>
        <dbReference type="ARBA" id="ARBA00022574"/>
    </source>
</evidence>
<dbReference type="Pfam" id="PF00400">
    <property type="entry name" value="WD40"/>
    <property type="match status" value="1"/>
</dbReference>
<sequence>MAVASVRAKAAAGYLQQLETGRWDPHDVNMLATASDTSVNLWDLRVMKQVQALDQIHAMQVRDIDYNPKKQYTMMTTGDDSRIRFWDLRSTGMPLRELPGHSHWTWRARYNPFYDELVLSAGTDTVVNLWSVPSIAASKGTEKEGEKPNPESPSSPFGSPRGPLDGIAQAYTEHEDSVYGIAWSAKDPWVFASLSYDGRVVVDVVPVQIRKKLKG</sequence>
<dbReference type="InterPro" id="IPR036322">
    <property type="entry name" value="WD40_repeat_dom_sf"/>
</dbReference>
<gene>
    <name evidence="7" type="ORF">CBR_g17938</name>
</gene>
<evidence type="ECO:0000256" key="3">
    <source>
        <dbReference type="ARBA" id="ARBA00022737"/>
    </source>
</evidence>
<keyword evidence="3" id="KW-0677">Repeat</keyword>
<dbReference type="SMART" id="SM00320">
    <property type="entry name" value="WD40"/>
    <property type="match status" value="4"/>
</dbReference>
<evidence type="ECO:0000256" key="1">
    <source>
        <dbReference type="ARBA" id="ARBA00005672"/>
    </source>
</evidence>
<accession>A0A388KVZ0</accession>
<organism evidence="7 8">
    <name type="scientific">Chara braunii</name>
    <name type="common">Braun's stonewort</name>
    <dbReference type="NCBI Taxonomy" id="69332"/>
    <lineage>
        <taxon>Eukaryota</taxon>
        <taxon>Viridiplantae</taxon>
        <taxon>Streptophyta</taxon>
        <taxon>Charophyceae</taxon>
        <taxon>Charales</taxon>
        <taxon>Characeae</taxon>
        <taxon>Chara</taxon>
    </lineage>
</organism>
<dbReference type="Gramene" id="GBG74226">
    <property type="protein sequence ID" value="GBG74226"/>
    <property type="gene ID" value="CBR_g17938"/>
</dbReference>
<evidence type="ECO:0000256" key="4">
    <source>
        <dbReference type="PROSITE-ProRule" id="PRU00221"/>
    </source>
</evidence>
<dbReference type="Gene3D" id="2.130.10.10">
    <property type="entry name" value="YVTN repeat-like/Quinoprotein amine dehydrogenase"/>
    <property type="match status" value="1"/>
</dbReference>
<dbReference type="InterPro" id="IPR019775">
    <property type="entry name" value="WD40_repeat_CS"/>
</dbReference>
<keyword evidence="2 4" id="KW-0853">WD repeat</keyword>
<dbReference type="EMBL" id="BFEA01000199">
    <property type="protein sequence ID" value="GBG74226.1"/>
    <property type="molecule type" value="Genomic_DNA"/>
</dbReference>
<feature type="domain" description="EIPR1-like beta-propeller" evidence="6">
    <location>
        <begin position="10"/>
        <end position="130"/>
    </location>
</feature>
<dbReference type="InterPro" id="IPR059104">
    <property type="entry name" value="Beta-prop_EIPR1-like"/>
</dbReference>
<reference evidence="7 8" key="1">
    <citation type="journal article" date="2018" name="Cell">
        <title>The Chara Genome: Secondary Complexity and Implications for Plant Terrestrialization.</title>
        <authorList>
            <person name="Nishiyama T."/>
            <person name="Sakayama H."/>
            <person name="Vries J.D."/>
            <person name="Buschmann H."/>
            <person name="Saint-Marcoux D."/>
            <person name="Ullrich K.K."/>
            <person name="Haas F.B."/>
            <person name="Vanderstraeten L."/>
            <person name="Becker D."/>
            <person name="Lang D."/>
            <person name="Vosolsobe S."/>
            <person name="Rombauts S."/>
            <person name="Wilhelmsson P.K.I."/>
            <person name="Janitza P."/>
            <person name="Kern R."/>
            <person name="Heyl A."/>
            <person name="Rumpler F."/>
            <person name="Villalobos L.I.A.C."/>
            <person name="Clay J.M."/>
            <person name="Skokan R."/>
            <person name="Toyoda A."/>
            <person name="Suzuki Y."/>
            <person name="Kagoshima H."/>
            <person name="Schijlen E."/>
            <person name="Tajeshwar N."/>
            <person name="Catarino B."/>
            <person name="Hetherington A.J."/>
            <person name="Saltykova A."/>
            <person name="Bonnot C."/>
            <person name="Breuninger H."/>
            <person name="Symeonidi A."/>
            <person name="Radhakrishnan G.V."/>
            <person name="Van Nieuwerburgh F."/>
            <person name="Deforce D."/>
            <person name="Chang C."/>
            <person name="Karol K.G."/>
            <person name="Hedrich R."/>
            <person name="Ulvskov P."/>
            <person name="Glockner G."/>
            <person name="Delwiche C.F."/>
            <person name="Petrasek J."/>
            <person name="Van de Peer Y."/>
            <person name="Friml J."/>
            <person name="Beilby M."/>
            <person name="Dolan L."/>
            <person name="Kohara Y."/>
            <person name="Sugano S."/>
            <person name="Fujiyama A."/>
            <person name="Delaux P.-M."/>
            <person name="Quint M."/>
            <person name="TheiBen G."/>
            <person name="Hagemann M."/>
            <person name="Harholt J."/>
            <person name="Dunand C."/>
            <person name="Zachgo S."/>
            <person name="Langdale J."/>
            <person name="Maumus F."/>
            <person name="Straeten D.V.D."/>
            <person name="Gould S.B."/>
            <person name="Rensing S.A."/>
        </authorList>
    </citation>
    <scope>NUCLEOTIDE SEQUENCE [LARGE SCALE GENOMIC DNA]</scope>
    <source>
        <strain evidence="7 8">S276</strain>
    </source>
</reference>
<evidence type="ECO:0000313" key="7">
    <source>
        <dbReference type="EMBL" id="GBG74226.1"/>
    </source>
</evidence>
<feature type="repeat" description="WD" evidence="4">
    <location>
        <begin position="54"/>
        <end position="90"/>
    </location>
</feature>
<evidence type="ECO:0000256" key="5">
    <source>
        <dbReference type="SAM" id="MobiDB-lite"/>
    </source>
</evidence>
<dbReference type="STRING" id="69332.A0A388KVZ0"/>
<dbReference type="PROSITE" id="PS50082">
    <property type="entry name" value="WD_REPEATS_2"/>
    <property type="match status" value="2"/>
</dbReference>
<dbReference type="PROSITE" id="PS00678">
    <property type="entry name" value="WD_REPEATS_1"/>
    <property type="match status" value="2"/>
</dbReference>
<feature type="compositionally biased region" description="Low complexity" evidence="5">
    <location>
        <begin position="152"/>
        <end position="163"/>
    </location>
</feature>
<name>A0A388KVZ0_CHABU</name>
<proteinExistence type="inferred from homology"/>
<protein>
    <recommendedName>
        <fullName evidence="6">EIPR1-like beta-propeller domain-containing protein</fullName>
    </recommendedName>
</protein>
<dbReference type="InterPro" id="IPR001680">
    <property type="entry name" value="WD40_rpt"/>
</dbReference>
<dbReference type="PANTHER" id="PTHR14205:SF15">
    <property type="entry name" value="EARP AND GARP COMPLEX-INTERACTING PROTEIN 1"/>
    <property type="match status" value="1"/>
</dbReference>
<comment type="similarity">
    <text evidence="1">Belongs to the WD repeat EIPR1 family.</text>
</comment>
<evidence type="ECO:0000313" key="8">
    <source>
        <dbReference type="Proteomes" id="UP000265515"/>
    </source>
</evidence>
<dbReference type="GO" id="GO:0016567">
    <property type="term" value="P:protein ubiquitination"/>
    <property type="evidence" value="ECO:0007669"/>
    <property type="project" value="TreeGrafter"/>
</dbReference>
<dbReference type="PANTHER" id="PTHR14205">
    <property type="entry name" value="WD-REPEAT PROTEIN"/>
    <property type="match status" value="1"/>
</dbReference>
<dbReference type="InterPro" id="IPR015943">
    <property type="entry name" value="WD40/YVTN_repeat-like_dom_sf"/>
</dbReference>
<dbReference type="OMA" id="DSKIRTD"/>
<feature type="compositionally biased region" description="Basic and acidic residues" evidence="5">
    <location>
        <begin position="140"/>
        <end position="149"/>
    </location>
</feature>
<feature type="repeat" description="WD" evidence="4">
    <location>
        <begin position="11"/>
        <end position="52"/>
    </location>
</feature>
<comment type="caution">
    <text evidence="7">The sequence shown here is derived from an EMBL/GenBank/DDBJ whole genome shotgun (WGS) entry which is preliminary data.</text>
</comment>
<dbReference type="InterPro" id="IPR040323">
    <property type="entry name" value="EIPR1"/>
</dbReference>
<dbReference type="AlphaFoldDB" id="A0A388KVZ0"/>
<dbReference type="Pfam" id="PF23609">
    <property type="entry name" value="Beta-prop_EIPR1"/>
    <property type="match status" value="1"/>
</dbReference>
<feature type="region of interest" description="Disordered" evidence="5">
    <location>
        <begin position="138"/>
        <end position="166"/>
    </location>
</feature>
<keyword evidence="8" id="KW-1185">Reference proteome</keyword>
<dbReference type="Proteomes" id="UP000265515">
    <property type="component" value="Unassembled WGS sequence"/>
</dbReference>
<dbReference type="SUPFAM" id="SSF50978">
    <property type="entry name" value="WD40 repeat-like"/>
    <property type="match status" value="1"/>
</dbReference>
<dbReference type="OrthoDB" id="196957at2759"/>
<evidence type="ECO:0000259" key="6">
    <source>
        <dbReference type="Pfam" id="PF23609"/>
    </source>
</evidence>